<dbReference type="InterPro" id="IPR001295">
    <property type="entry name" value="Dihydroorotate_DH_CS"/>
</dbReference>
<dbReference type="SUPFAM" id="SSF51395">
    <property type="entry name" value="FMN-linked oxidoreductases"/>
    <property type="match status" value="1"/>
</dbReference>
<comment type="caution">
    <text evidence="9">Lacks conserved residue(s) required for the propagation of feature annotation.</text>
</comment>
<keyword evidence="5 9" id="KW-0285">Flavoprotein</keyword>
<evidence type="ECO:0000313" key="11">
    <source>
        <dbReference type="EMBL" id="AFS81401.1"/>
    </source>
</evidence>
<organism evidence="11 12">
    <name type="scientific">Candidatus Nitrosopumilus koreensis AR1</name>
    <dbReference type="NCBI Taxonomy" id="1229908"/>
    <lineage>
        <taxon>Archaea</taxon>
        <taxon>Nitrososphaerota</taxon>
        <taxon>Nitrososphaeria</taxon>
        <taxon>Nitrosopumilales</taxon>
        <taxon>Nitrosopumilaceae</taxon>
        <taxon>Nitrosopumilus</taxon>
    </lineage>
</organism>
<sequence>MIFLVYHHQKLRFPILLKSQNTCLVQSKSPLKKVLESQINCYIRNCPPLIKVEPDLTTSIGPIQLNKPVMLASGILGISLDVFNRLYRSGAGAVVTKSLSTEPWEGYPNPTIFSVKGGGWINAVGLSNPGAENFAKMIEPNKDVPIIVSLVGSIPEDFEKMIQQFENCKVAAYELNLSCPHVAKVGLEVGDDPELVKKIVSTVKNSTNVPVIAKVGLGTTHYLNTVGTAIESGIDAITAINTVRAMAIDVETQRPILSNKFGGLSGTPIKPIALRCVYEISSKYDIPIIGCGGISTWEDAVEFFLAGASAIQLGSAIGDNWIDVFDEINTGILQYMEKKNYSKIKEMVGLAKKL</sequence>
<comment type="pathway">
    <text evidence="2 9">Pyrimidine metabolism; UMP biosynthesis via de novo pathway.</text>
</comment>
<dbReference type="InterPro" id="IPR049622">
    <property type="entry name" value="Dihydroorotate_DH_I"/>
</dbReference>
<dbReference type="FunFam" id="3.20.20.70:FF:000027">
    <property type="entry name" value="Dihydropyrimidine dehydrogenase [NADP(+)]"/>
    <property type="match status" value="1"/>
</dbReference>
<dbReference type="Pfam" id="PF01180">
    <property type="entry name" value="DHO_dh"/>
    <property type="match status" value="1"/>
</dbReference>
<dbReference type="PATRIC" id="fig|1229908.8.peg.1673"/>
<evidence type="ECO:0000256" key="5">
    <source>
        <dbReference type="ARBA" id="ARBA00022630"/>
    </source>
</evidence>
<name>K0BAF9_9ARCH</name>
<protein>
    <recommendedName>
        <fullName evidence="9">Dihydroorotate dehydrogenase</fullName>
        <shortName evidence="9">DHOD</shortName>
        <shortName evidence="9">DHODase</shortName>
        <shortName evidence="9">DHOdehase</shortName>
        <ecNumber evidence="9">1.3.-.-</ecNumber>
    </recommendedName>
</protein>
<reference evidence="11 12" key="1">
    <citation type="journal article" date="2012" name="J. Bacteriol.">
        <title>Draft Genome Sequence of an Ammonia-Oxidizing Archaeon, "Candidatus Nitrosopumilus koreensis" AR1, from Marine Sediment.</title>
        <authorList>
            <person name="Park S.J."/>
            <person name="Kim J.G."/>
            <person name="Jung M.Y."/>
            <person name="Kim S.J."/>
            <person name="Cha I.T."/>
            <person name="Kwon K."/>
            <person name="Lee J.H."/>
            <person name="Rhee S.K."/>
        </authorList>
    </citation>
    <scope>NUCLEOTIDE SEQUENCE [LARGE SCALE GENOMIC DNA]</scope>
    <source>
        <strain evidence="11 12">AR1</strain>
    </source>
</reference>
<feature type="domain" description="Dihydroorotate dehydrogenase catalytic" evidence="10">
    <location>
        <begin position="56"/>
        <end position="336"/>
    </location>
</feature>
<dbReference type="STRING" id="1229908.NKOR_07700"/>
<dbReference type="HOGENOM" id="CLU_042042_0_0_2"/>
<dbReference type="GO" id="GO:0006207">
    <property type="term" value="P:'de novo' pyrimidine nucleobase biosynthetic process"/>
    <property type="evidence" value="ECO:0007669"/>
    <property type="project" value="InterPro"/>
</dbReference>
<dbReference type="EMBL" id="CP003842">
    <property type="protein sequence ID" value="AFS81401.1"/>
    <property type="molecule type" value="Genomic_DNA"/>
</dbReference>
<accession>K0BAF9</accession>
<dbReference type="Proteomes" id="UP000006101">
    <property type="component" value="Chromosome"/>
</dbReference>
<feature type="binding site" evidence="9">
    <location>
        <position position="176"/>
    </location>
    <ligand>
        <name>substrate</name>
    </ligand>
</feature>
<dbReference type="UniPathway" id="UPA00070"/>
<feature type="binding site" evidence="9">
    <location>
        <begin position="97"/>
        <end position="98"/>
    </location>
    <ligand>
        <name>FMN</name>
        <dbReference type="ChEBI" id="CHEBI:58210"/>
    </ligand>
</feature>
<evidence type="ECO:0000256" key="7">
    <source>
        <dbReference type="ARBA" id="ARBA00022975"/>
    </source>
</evidence>
<evidence type="ECO:0000256" key="3">
    <source>
        <dbReference type="ARBA" id="ARBA00008008"/>
    </source>
</evidence>
<feature type="binding site" evidence="9">
    <location>
        <position position="266"/>
    </location>
    <ligand>
        <name>FMN</name>
        <dbReference type="ChEBI" id="CHEBI:58210"/>
    </ligand>
</feature>
<dbReference type="NCBIfam" id="NF005574">
    <property type="entry name" value="PRK07259.1"/>
    <property type="match status" value="1"/>
</dbReference>
<keyword evidence="8 9" id="KW-0560">Oxidoreductase</keyword>
<dbReference type="GO" id="GO:0005737">
    <property type="term" value="C:cytoplasm"/>
    <property type="evidence" value="ECO:0007669"/>
    <property type="project" value="UniProtKB-SubCell"/>
</dbReference>
<keyword evidence="6 9" id="KW-0288">FMN</keyword>
<gene>
    <name evidence="9" type="primary">pyrD</name>
    <name evidence="11" type="ORF">NKOR_07700</name>
</gene>
<evidence type="ECO:0000256" key="9">
    <source>
        <dbReference type="HAMAP-Rule" id="MF_00224"/>
    </source>
</evidence>
<comment type="function">
    <text evidence="9">Catalyzes the conversion of dihydroorotate to orotate.</text>
</comment>
<dbReference type="HAMAP" id="MF_00224">
    <property type="entry name" value="DHO_dh_type1"/>
    <property type="match status" value="1"/>
</dbReference>
<evidence type="ECO:0000256" key="4">
    <source>
        <dbReference type="ARBA" id="ARBA00022490"/>
    </source>
</evidence>
<evidence type="ECO:0000313" key="12">
    <source>
        <dbReference type="Proteomes" id="UP000006101"/>
    </source>
</evidence>
<feature type="binding site" evidence="9">
    <location>
        <position position="97"/>
    </location>
    <ligand>
        <name>substrate</name>
    </ligand>
</feature>
<feature type="binding site" evidence="9">
    <location>
        <begin position="122"/>
        <end position="126"/>
    </location>
    <ligand>
        <name>substrate</name>
    </ligand>
</feature>
<feature type="binding site" evidence="9">
    <location>
        <position position="214"/>
    </location>
    <ligand>
        <name>FMN</name>
        <dbReference type="ChEBI" id="CHEBI:58210"/>
    </ligand>
</feature>
<dbReference type="InterPro" id="IPR005720">
    <property type="entry name" value="Dihydroorotate_DH_cat"/>
</dbReference>
<comment type="catalytic activity">
    <reaction evidence="9">
        <text>(S)-dihydroorotate + A = orotate + AH2</text>
        <dbReference type="Rhea" id="RHEA:18073"/>
        <dbReference type="ChEBI" id="CHEBI:13193"/>
        <dbReference type="ChEBI" id="CHEBI:17499"/>
        <dbReference type="ChEBI" id="CHEBI:30839"/>
        <dbReference type="ChEBI" id="CHEBI:30864"/>
    </reaction>
</comment>
<dbReference type="PROSITE" id="PS00912">
    <property type="entry name" value="DHODEHASE_2"/>
    <property type="match status" value="1"/>
</dbReference>
<dbReference type="InterPro" id="IPR012135">
    <property type="entry name" value="Dihydroorotate_DH_1_2"/>
</dbReference>
<dbReference type="InterPro" id="IPR013785">
    <property type="entry name" value="Aldolase_TIM"/>
</dbReference>
<evidence type="ECO:0000256" key="1">
    <source>
        <dbReference type="ARBA" id="ARBA00004496"/>
    </source>
</evidence>
<feature type="binding site" evidence="9">
    <location>
        <position position="73"/>
    </location>
    <ligand>
        <name>FMN</name>
        <dbReference type="ChEBI" id="CHEBI:58210"/>
    </ligand>
</feature>
<dbReference type="NCBIfam" id="TIGR01037">
    <property type="entry name" value="pyrD_sub1_fam"/>
    <property type="match status" value="1"/>
</dbReference>
<evidence type="ECO:0000256" key="2">
    <source>
        <dbReference type="ARBA" id="ARBA00004725"/>
    </source>
</evidence>
<feature type="binding site" evidence="9">
    <location>
        <position position="240"/>
    </location>
    <ligand>
        <name>FMN</name>
        <dbReference type="ChEBI" id="CHEBI:58210"/>
    </ligand>
</feature>
<dbReference type="PANTHER" id="PTHR48109">
    <property type="entry name" value="DIHYDROOROTATE DEHYDROGENASE (QUINONE), MITOCHONDRIAL-RELATED"/>
    <property type="match status" value="1"/>
</dbReference>
<evidence type="ECO:0000256" key="8">
    <source>
        <dbReference type="ARBA" id="ARBA00023002"/>
    </source>
</evidence>
<dbReference type="InterPro" id="IPR033888">
    <property type="entry name" value="DHOD_1B"/>
</dbReference>
<keyword evidence="4 9" id="KW-0963">Cytoplasm</keyword>
<dbReference type="InterPro" id="IPR050074">
    <property type="entry name" value="DHO_dehydrogenase"/>
</dbReference>
<dbReference type="GO" id="GO:0004152">
    <property type="term" value="F:dihydroorotate dehydrogenase activity"/>
    <property type="evidence" value="ECO:0007669"/>
    <property type="project" value="UniProtKB-UniRule"/>
</dbReference>
<proteinExistence type="inferred from homology"/>
<dbReference type="PANTHER" id="PTHR48109:SF1">
    <property type="entry name" value="DIHYDROOROTATE DEHYDROGENASE (FUMARATE)"/>
    <property type="match status" value="1"/>
</dbReference>
<dbReference type="EC" id="1.3.-.-" evidence="9"/>
<comment type="similarity">
    <text evidence="3 9">Belongs to the dihydroorotate dehydrogenase family. Type 1 subfamily.</text>
</comment>
<evidence type="ECO:0000256" key="6">
    <source>
        <dbReference type="ARBA" id="ARBA00022643"/>
    </source>
</evidence>
<dbReference type="GO" id="GO:0044205">
    <property type="term" value="P:'de novo' UMP biosynthetic process"/>
    <property type="evidence" value="ECO:0007669"/>
    <property type="project" value="UniProtKB-UniRule"/>
</dbReference>
<dbReference type="PIRSF" id="PIRSF000164">
    <property type="entry name" value="DHO_oxidase"/>
    <property type="match status" value="1"/>
</dbReference>
<keyword evidence="12" id="KW-1185">Reference proteome</keyword>
<keyword evidence="7 9" id="KW-0665">Pyrimidine biosynthesis</keyword>
<feature type="binding site" evidence="9">
    <location>
        <position position="176"/>
    </location>
    <ligand>
        <name>FMN</name>
        <dbReference type="ChEBI" id="CHEBI:58210"/>
    </ligand>
</feature>
<feature type="binding site" evidence="9">
    <location>
        <begin position="241"/>
        <end position="242"/>
    </location>
    <ligand>
        <name>substrate</name>
    </ligand>
</feature>
<feature type="binding site" evidence="9">
    <location>
        <begin position="314"/>
        <end position="315"/>
    </location>
    <ligand>
        <name>FMN</name>
        <dbReference type="ChEBI" id="CHEBI:58210"/>
    </ligand>
</feature>
<comment type="subcellular location">
    <subcellularLocation>
        <location evidence="1 9">Cytoplasm</location>
    </subcellularLocation>
</comment>
<feature type="binding site" evidence="9">
    <location>
        <begin position="292"/>
        <end position="293"/>
    </location>
    <ligand>
        <name>FMN</name>
        <dbReference type="ChEBI" id="CHEBI:58210"/>
    </ligand>
</feature>
<dbReference type="CDD" id="cd04740">
    <property type="entry name" value="DHOD_1B_like"/>
    <property type="match status" value="1"/>
</dbReference>
<comment type="cofactor">
    <cofactor evidence="9">
        <name>FMN</name>
        <dbReference type="ChEBI" id="CHEBI:58210"/>
    </cofactor>
    <text evidence="9">Binds 1 FMN per subunit.</text>
</comment>
<dbReference type="Gene3D" id="3.20.20.70">
    <property type="entry name" value="Aldolase class I"/>
    <property type="match status" value="1"/>
</dbReference>
<feature type="active site" description="Nucleophile" evidence="9">
    <location>
        <position position="179"/>
    </location>
</feature>
<dbReference type="KEGG" id="nkr:NKOR_07700"/>
<evidence type="ECO:0000259" key="10">
    <source>
        <dbReference type="Pfam" id="PF01180"/>
    </source>
</evidence>
<dbReference type="InterPro" id="IPR024920">
    <property type="entry name" value="Dihydroorotate_DH_1"/>
</dbReference>
<dbReference type="AlphaFoldDB" id="K0BAF9"/>